<feature type="compositionally biased region" description="Polar residues" evidence="2">
    <location>
        <begin position="167"/>
        <end position="179"/>
    </location>
</feature>
<feature type="compositionally biased region" description="Basic residues" evidence="2">
    <location>
        <begin position="156"/>
        <end position="166"/>
    </location>
</feature>
<proteinExistence type="predicted"/>
<keyword evidence="4" id="KW-1185">Reference proteome</keyword>
<protein>
    <submittedName>
        <fullName evidence="3">Uncharacterized protein</fullName>
    </submittedName>
</protein>
<keyword evidence="1" id="KW-0175">Coiled coil</keyword>
<dbReference type="EMBL" id="JAUCMV010000002">
    <property type="protein sequence ID" value="KAK0417144.1"/>
    <property type="molecule type" value="Genomic_DNA"/>
</dbReference>
<dbReference type="Proteomes" id="UP001175271">
    <property type="component" value="Unassembled WGS sequence"/>
</dbReference>
<dbReference type="AlphaFoldDB" id="A0AA39I6B1"/>
<evidence type="ECO:0000256" key="1">
    <source>
        <dbReference type="SAM" id="Coils"/>
    </source>
</evidence>
<evidence type="ECO:0000313" key="3">
    <source>
        <dbReference type="EMBL" id="KAK0417144.1"/>
    </source>
</evidence>
<comment type="caution">
    <text evidence="3">The sequence shown here is derived from an EMBL/GenBank/DDBJ whole genome shotgun (WGS) entry which is preliminary data.</text>
</comment>
<name>A0AA39I6B1_9BILA</name>
<feature type="coiled-coil region" evidence="1">
    <location>
        <begin position="7"/>
        <end position="62"/>
    </location>
</feature>
<feature type="region of interest" description="Disordered" evidence="2">
    <location>
        <begin position="121"/>
        <end position="184"/>
    </location>
</feature>
<evidence type="ECO:0000256" key="2">
    <source>
        <dbReference type="SAM" id="MobiDB-lite"/>
    </source>
</evidence>
<reference evidence="3" key="1">
    <citation type="submission" date="2023-06" db="EMBL/GenBank/DDBJ databases">
        <title>Genomic analysis of the entomopathogenic nematode Steinernema hermaphroditum.</title>
        <authorList>
            <person name="Schwarz E.M."/>
            <person name="Heppert J.K."/>
            <person name="Baniya A."/>
            <person name="Schwartz H.T."/>
            <person name="Tan C.-H."/>
            <person name="Antoshechkin I."/>
            <person name="Sternberg P.W."/>
            <person name="Goodrich-Blair H."/>
            <person name="Dillman A.R."/>
        </authorList>
    </citation>
    <scope>NUCLEOTIDE SEQUENCE</scope>
    <source>
        <strain evidence="3">PS9179</strain>
        <tissue evidence="3">Whole animal</tissue>
    </source>
</reference>
<organism evidence="3 4">
    <name type="scientific">Steinernema hermaphroditum</name>
    <dbReference type="NCBI Taxonomy" id="289476"/>
    <lineage>
        <taxon>Eukaryota</taxon>
        <taxon>Metazoa</taxon>
        <taxon>Ecdysozoa</taxon>
        <taxon>Nematoda</taxon>
        <taxon>Chromadorea</taxon>
        <taxon>Rhabditida</taxon>
        <taxon>Tylenchina</taxon>
        <taxon>Panagrolaimomorpha</taxon>
        <taxon>Strongyloidoidea</taxon>
        <taxon>Steinernematidae</taxon>
        <taxon>Steinernema</taxon>
    </lineage>
</organism>
<sequence>MSIGGDRRSLEKKLAEEVRRRETTESLLALRDEELSILKSEVDAQRQTIADLQEEKRRLSANAFTPDDDLLEELFAQLEVSEMRCRRRKVERDRWKAKAYIHRGLLQGVRNLILHKKKSKEVHTISEPSSPESLGEKEVKKKQKPKNMWRMPAKVVHAKQNKKKQTRYASMSTSETPFRNTPLGIGPTEKSLCHLIHVDHIHPSNDRPPAPSTRNERPMTGQHIHEDAAQAQQLAKSHHTSRFFITILNHKEICSI</sequence>
<evidence type="ECO:0000313" key="4">
    <source>
        <dbReference type="Proteomes" id="UP001175271"/>
    </source>
</evidence>
<accession>A0AA39I6B1</accession>
<gene>
    <name evidence="3" type="ORF">QR680_012851</name>
</gene>